<dbReference type="AlphaFoldDB" id="A0A0E9WA06"/>
<name>A0A0E9WA06_ANGAN</name>
<proteinExistence type="predicted"/>
<accession>A0A0E9WA06</accession>
<protein>
    <submittedName>
        <fullName evidence="1">Uncharacterized protein</fullName>
    </submittedName>
</protein>
<evidence type="ECO:0000313" key="1">
    <source>
        <dbReference type="EMBL" id="JAH86395.1"/>
    </source>
</evidence>
<sequence length="51" mass="5504">MYYSNNENPSHGVNGVSVIPPLSNMKQAPYPSGFLFLLLFTPGSQSCVGRS</sequence>
<reference evidence="1" key="2">
    <citation type="journal article" date="2015" name="Fish Shellfish Immunol.">
        <title>Early steps in the European eel (Anguilla anguilla)-Vibrio vulnificus interaction in the gills: Role of the RtxA13 toxin.</title>
        <authorList>
            <person name="Callol A."/>
            <person name="Pajuelo D."/>
            <person name="Ebbesson L."/>
            <person name="Teles M."/>
            <person name="MacKenzie S."/>
            <person name="Amaro C."/>
        </authorList>
    </citation>
    <scope>NUCLEOTIDE SEQUENCE</scope>
</reference>
<reference evidence="1" key="1">
    <citation type="submission" date="2014-11" db="EMBL/GenBank/DDBJ databases">
        <authorList>
            <person name="Amaro Gonzalez C."/>
        </authorList>
    </citation>
    <scope>NUCLEOTIDE SEQUENCE</scope>
</reference>
<dbReference type="EMBL" id="GBXM01022182">
    <property type="protein sequence ID" value="JAH86395.1"/>
    <property type="molecule type" value="Transcribed_RNA"/>
</dbReference>
<organism evidence="1">
    <name type="scientific">Anguilla anguilla</name>
    <name type="common">European freshwater eel</name>
    <name type="synonym">Muraena anguilla</name>
    <dbReference type="NCBI Taxonomy" id="7936"/>
    <lineage>
        <taxon>Eukaryota</taxon>
        <taxon>Metazoa</taxon>
        <taxon>Chordata</taxon>
        <taxon>Craniata</taxon>
        <taxon>Vertebrata</taxon>
        <taxon>Euteleostomi</taxon>
        <taxon>Actinopterygii</taxon>
        <taxon>Neopterygii</taxon>
        <taxon>Teleostei</taxon>
        <taxon>Anguilliformes</taxon>
        <taxon>Anguillidae</taxon>
        <taxon>Anguilla</taxon>
    </lineage>
</organism>